<reference evidence="1 2" key="1">
    <citation type="submission" date="2019-02" db="EMBL/GenBank/DDBJ databases">
        <title>Draft genome sequences of novel Actinobacteria.</title>
        <authorList>
            <person name="Sahin N."/>
            <person name="Ay H."/>
            <person name="Saygin H."/>
        </authorList>
    </citation>
    <scope>NUCLEOTIDE SEQUENCE [LARGE SCALE GENOMIC DNA]</scope>
    <source>
        <strain evidence="1 2">KC603</strain>
    </source>
</reference>
<dbReference type="SUPFAM" id="SSF53474">
    <property type="entry name" value="alpha/beta-Hydrolases"/>
    <property type="match status" value="1"/>
</dbReference>
<dbReference type="Proteomes" id="UP000295621">
    <property type="component" value="Unassembled WGS sequence"/>
</dbReference>
<organism evidence="1 2">
    <name type="scientific">Jiangella ureilytica</name>
    <dbReference type="NCBI Taxonomy" id="2530374"/>
    <lineage>
        <taxon>Bacteria</taxon>
        <taxon>Bacillati</taxon>
        <taxon>Actinomycetota</taxon>
        <taxon>Actinomycetes</taxon>
        <taxon>Jiangellales</taxon>
        <taxon>Jiangellaceae</taxon>
        <taxon>Jiangella</taxon>
    </lineage>
</organism>
<sequence length="87" mass="9141">MVLAYETRGVGRPLLLLPWFGLDRSSMVAAFEPAFTGRDGWRRIYADLPGTGGEPTSDAVCAAVVNLLDAEFGPEPVALAGCSSARG</sequence>
<evidence type="ECO:0000313" key="1">
    <source>
        <dbReference type="EMBL" id="TDC45671.1"/>
    </source>
</evidence>
<dbReference type="OrthoDB" id="27092at2"/>
<accession>A0A4R4R9B9</accession>
<comment type="caution">
    <text evidence="1">The sequence shown here is derived from an EMBL/GenBank/DDBJ whole genome shotgun (WGS) entry which is preliminary data.</text>
</comment>
<dbReference type="AlphaFoldDB" id="A0A4R4R9B9"/>
<name>A0A4R4R9B9_9ACTN</name>
<keyword evidence="2" id="KW-1185">Reference proteome</keyword>
<dbReference type="InterPro" id="IPR029058">
    <property type="entry name" value="AB_hydrolase_fold"/>
</dbReference>
<proteinExistence type="predicted"/>
<evidence type="ECO:0008006" key="3">
    <source>
        <dbReference type="Google" id="ProtNLM"/>
    </source>
</evidence>
<evidence type="ECO:0000313" key="2">
    <source>
        <dbReference type="Proteomes" id="UP000295621"/>
    </source>
</evidence>
<dbReference type="Gene3D" id="3.40.50.1820">
    <property type="entry name" value="alpha/beta hydrolase"/>
    <property type="match status" value="1"/>
</dbReference>
<protein>
    <recommendedName>
        <fullName evidence="3">Alpha/beta hydrolase</fullName>
    </recommendedName>
</protein>
<gene>
    <name evidence="1" type="ORF">E1212_28515</name>
</gene>
<dbReference type="EMBL" id="SMKL01000126">
    <property type="protein sequence ID" value="TDC45671.1"/>
    <property type="molecule type" value="Genomic_DNA"/>
</dbReference>